<dbReference type="EMBL" id="KN827697">
    <property type="protein sequence ID" value="KIK76058.1"/>
    <property type="molecule type" value="Genomic_DNA"/>
</dbReference>
<dbReference type="HOGENOM" id="CLU_2469765_0_0_1"/>
<proteinExistence type="predicted"/>
<gene>
    <name evidence="1" type="ORF">PAXRUDRAFT_835473</name>
</gene>
<name>A0A0D0CLE7_9AGAM</name>
<evidence type="ECO:0000313" key="2">
    <source>
        <dbReference type="Proteomes" id="UP000054538"/>
    </source>
</evidence>
<organism evidence="1 2">
    <name type="scientific">Paxillus rubicundulus Ve08.2h10</name>
    <dbReference type="NCBI Taxonomy" id="930991"/>
    <lineage>
        <taxon>Eukaryota</taxon>
        <taxon>Fungi</taxon>
        <taxon>Dikarya</taxon>
        <taxon>Basidiomycota</taxon>
        <taxon>Agaricomycotina</taxon>
        <taxon>Agaricomycetes</taxon>
        <taxon>Agaricomycetidae</taxon>
        <taxon>Boletales</taxon>
        <taxon>Paxilineae</taxon>
        <taxon>Paxillaceae</taxon>
        <taxon>Paxillus</taxon>
    </lineage>
</organism>
<dbReference type="InParanoid" id="A0A0D0CLE7"/>
<keyword evidence="2" id="KW-1185">Reference proteome</keyword>
<dbReference type="AlphaFoldDB" id="A0A0D0CLE7"/>
<dbReference type="Proteomes" id="UP000054538">
    <property type="component" value="Unassembled WGS sequence"/>
</dbReference>
<protein>
    <submittedName>
        <fullName evidence="1">Uncharacterized protein</fullName>
    </submittedName>
</protein>
<evidence type="ECO:0000313" key="1">
    <source>
        <dbReference type="EMBL" id="KIK76058.1"/>
    </source>
</evidence>
<accession>A0A0D0CLE7</accession>
<sequence>MCGCELQATRSQLFHVLVNDCILYYQNYVGYGTRSFPAEARKKRNDLYTKRGSLSMQRVHYVPVTTLAKLTWTLNPDAKVLEGTLATG</sequence>
<reference evidence="1 2" key="1">
    <citation type="submission" date="2014-04" db="EMBL/GenBank/DDBJ databases">
        <authorList>
            <consortium name="DOE Joint Genome Institute"/>
            <person name="Kuo A."/>
            <person name="Kohler A."/>
            <person name="Jargeat P."/>
            <person name="Nagy L.G."/>
            <person name="Floudas D."/>
            <person name="Copeland A."/>
            <person name="Barry K.W."/>
            <person name="Cichocki N."/>
            <person name="Veneault-Fourrey C."/>
            <person name="LaButti K."/>
            <person name="Lindquist E.A."/>
            <person name="Lipzen A."/>
            <person name="Lundell T."/>
            <person name="Morin E."/>
            <person name="Murat C."/>
            <person name="Sun H."/>
            <person name="Tunlid A."/>
            <person name="Henrissat B."/>
            <person name="Grigoriev I.V."/>
            <person name="Hibbett D.S."/>
            <person name="Martin F."/>
            <person name="Nordberg H.P."/>
            <person name="Cantor M.N."/>
            <person name="Hua S.X."/>
        </authorList>
    </citation>
    <scope>NUCLEOTIDE SEQUENCE [LARGE SCALE GENOMIC DNA]</scope>
    <source>
        <strain evidence="1 2">Ve08.2h10</strain>
    </source>
</reference>
<reference evidence="2" key="2">
    <citation type="submission" date="2015-01" db="EMBL/GenBank/DDBJ databases">
        <title>Evolutionary Origins and Diversification of the Mycorrhizal Mutualists.</title>
        <authorList>
            <consortium name="DOE Joint Genome Institute"/>
            <consortium name="Mycorrhizal Genomics Consortium"/>
            <person name="Kohler A."/>
            <person name="Kuo A."/>
            <person name="Nagy L.G."/>
            <person name="Floudas D."/>
            <person name="Copeland A."/>
            <person name="Barry K.W."/>
            <person name="Cichocki N."/>
            <person name="Veneault-Fourrey C."/>
            <person name="LaButti K."/>
            <person name="Lindquist E.A."/>
            <person name="Lipzen A."/>
            <person name="Lundell T."/>
            <person name="Morin E."/>
            <person name="Murat C."/>
            <person name="Riley R."/>
            <person name="Ohm R."/>
            <person name="Sun H."/>
            <person name="Tunlid A."/>
            <person name="Henrissat B."/>
            <person name="Grigoriev I.V."/>
            <person name="Hibbett D.S."/>
            <person name="Martin F."/>
        </authorList>
    </citation>
    <scope>NUCLEOTIDE SEQUENCE [LARGE SCALE GENOMIC DNA]</scope>
    <source>
        <strain evidence="2">Ve08.2h10</strain>
    </source>
</reference>